<dbReference type="RefSeq" id="WP_146832904.1">
    <property type="nucleotide sequence ID" value="NZ_CP042476.1"/>
</dbReference>
<organism evidence="2 3">
    <name type="scientific">Antarcticibacterium arcticum</name>
    <dbReference type="NCBI Taxonomy" id="2585771"/>
    <lineage>
        <taxon>Bacteria</taxon>
        <taxon>Pseudomonadati</taxon>
        <taxon>Bacteroidota</taxon>
        <taxon>Flavobacteriia</taxon>
        <taxon>Flavobacteriales</taxon>
        <taxon>Flavobacteriaceae</taxon>
        <taxon>Antarcticibacterium</taxon>
    </lineage>
</organism>
<dbReference type="OrthoDB" id="1411613at2"/>
<reference evidence="2 3" key="1">
    <citation type="submission" date="2019-08" db="EMBL/GenBank/DDBJ databases">
        <title>Antarcticibacterium arcticum sp. nov., a bacterium isolated from marine sediment of the Canadian Beaufort Sea.</title>
        <authorList>
            <person name="Lee Y.M."/>
            <person name="Baek K."/>
            <person name="Lee D.-H."/>
            <person name="Shin S.C."/>
            <person name="Jin Y.K."/>
            <person name="Park Y."/>
        </authorList>
    </citation>
    <scope>NUCLEOTIDE SEQUENCE [LARGE SCALE GENOMIC DNA]</scope>
    <source>
        <strain evidence="2 3">PAMC 28998</strain>
    </source>
</reference>
<evidence type="ECO:0000313" key="3">
    <source>
        <dbReference type="Proteomes" id="UP000321954"/>
    </source>
</evidence>
<name>A0A5B8YLN8_9FLAO</name>
<feature type="signal peptide" evidence="1">
    <location>
        <begin position="1"/>
        <end position="24"/>
    </location>
</feature>
<feature type="chain" id="PRO_5022842018" evidence="1">
    <location>
        <begin position="25"/>
        <end position="308"/>
    </location>
</feature>
<gene>
    <name evidence="2" type="ORF">FK178_07355</name>
</gene>
<sequence>MKTVFNLPRLLGVLFLCFSISGFAQNTEKKKSAGDAVYQEYQQNGIDSALKKYGELKSKSGEYTLTEWELNRIGYQIMMDDEDLEAAEKIFSLNMKEYPQAANPRDSYADYLIEKGDTEGAKKYLKESIAIAEKSDKEDEQTRIFMGSKAKLAKLENKHKQLDFLVGNWNLNSTMFTNGVESGKETGTDEVVYEEASSLITINHKNSNGDIIGKRMMVYDPIDEAYDVVYINTMAPMGIENSRIKIKEAGDNKLELVETYTDRKGEKKKMRHEINKKENNKLDWVIFESGANEQEWKKVYAMNMEKRN</sequence>
<evidence type="ECO:0000313" key="2">
    <source>
        <dbReference type="EMBL" id="QED37553.1"/>
    </source>
</evidence>
<accession>A0A5B8YLN8</accession>
<proteinExistence type="predicted"/>
<dbReference type="KEGG" id="anp:FK178_07355"/>
<dbReference type="Proteomes" id="UP000321954">
    <property type="component" value="Chromosome"/>
</dbReference>
<dbReference type="AlphaFoldDB" id="A0A5B8YLN8"/>
<dbReference type="EMBL" id="CP042476">
    <property type="protein sequence ID" value="QED37553.1"/>
    <property type="molecule type" value="Genomic_DNA"/>
</dbReference>
<evidence type="ECO:0000256" key="1">
    <source>
        <dbReference type="SAM" id="SignalP"/>
    </source>
</evidence>
<keyword evidence="3" id="KW-1185">Reference proteome</keyword>
<protein>
    <submittedName>
        <fullName evidence="2">DUF1579 domain-containing protein</fullName>
    </submittedName>
</protein>
<keyword evidence="1" id="KW-0732">Signal</keyword>